<dbReference type="SUPFAM" id="SSF46785">
    <property type="entry name" value="Winged helix' DNA-binding domain"/>
    <property type="match status" value="1"/>
</dbReference>
<comment type="function">
    <text evidence="13">Essential cell division protein that coordinates cell division and chromosome segregation. The N-terminus is involved in assembly of the cell-division machinery. The C-terminus functions as a DNA motor that moves dsDNA in an ATP-dependent manner towards the dif recombination site, which is located within the replication terminus region. Required for activation of the Xer recombinase, allowing activation of chromosome unlinking by recombination.</text>
</comment>
<feature type="coiled-coil region" evidence="16">
    <location>
        <begin position="216"/>
        <end position="246"/>
    </location>
</feature>
<dbReference type="EMBL" id="FPBT01000001">
    <property type="protein sequence ID" value="SFU28674.1"/>
    <property type="molecule type" value="Genomic_DNA"/>
</dbReference>
<feature type="region of interest" description="Disordered" evidence="17">
    <location>
        <begin position="1"/>
        <end position="47"/>
    </location>
</feature>
<reference evidence="20 21" key="1">
    <citation type="submission" date="2016-10" db="EMBL/GenBank/DDBJ databases">
        <authorList>
            <person name="de Groot N.N."/>
        </authorList>
    </citation>
    <scope>NUCLEOTIDE SEQUENCE [LARGE SCALE GENOMIC DNA]</scope>
    <source>
        <strain evidence="20 21">KHGC13</strain>
    </source>
</reference>
<dbReference type="InterPro" id="IPR041027">
    <property type="entry name" value="FtsK_alpha"/>
</dbReference>
<evidence type="ECO:0000256" key="12">
    <source>
        <dbReference type="ARBA" id="ARBA00023306"/>
    </source>
</evidence>
<evidence type="ECO:0000256" key="8">
    <source>
        <dbReference type="ARBA" id="ARBA00022840"/>
    </source>
</evidence>
<feature type="transmembrane region" description="Helical" evidence="18">
    <location>
        <begin position="125"/>
        <end position="145"/>
    </location>
</feature>
<dbReference type="Gene3D" id="3.30.980.40">
    <property type="match status" value="1"/>
</dbReference>
<dbReference type="InterPro" id="IPR025199">
    <property type="entry name" value="FtsK_4TM"/>
</dbReference>
<comment type="subcellular location">
    <subcellularLocation>
        <location evidence="1">Cell membrane</location>
        <topology evidence="1">Multi-pass membrane protein</topology>
    </subcellularLocation>
</comment>
<evidence type="ECO:0000256" key="3">
    <source>
        <dbReference type="ARBA" id="ARBA00022475"/>
    </source>
</evidence>
<feature type="binding site" evidence="15">
    <location>
        <begin position="701"/>
        <end position="708"/>
    </location>
    <ligand>
        <name>ATP</name>
        <dbReference type="ChEBI" id="CHEBI:30616"/>
    </ligand>
</feature>
<dbReference type="InterPro" id="IPR050206">
    <property type="entry name" value="FtsK/SpoIIIE/SftA"/>
</dbReference>
<dbReference type="InterPro" id="IPR036390">
    <property type="entry name" value="WH_DNA-bd_sf"/>
</dbReference>
<evidence type="ECO:0000256" key="13">
    <source>
        <dbReference type="ARBA" id="ARBA00024986"/>
    </source>
</evidence>
<feature type="region of interest" description="Disordered" evidence="17">
    <location>
        <begin position="253"/>
        <end position="288"/>
    </location>
</feature>
<dbReference type="SUPFAM" id="SSF52540">
    <property type="entry name" value="P-loop containing nucleoside triphosphate hydrolases"/>
    <property type="match status" value="1"/>
</dbReference>
<evidence type="ECO:0000313" key="21">
    <source>
        <dbReference type="Proteomes" id="UP000198817"/>
    </source>
</evidence>
<feature type="transmembrane region" description="Helical" evidence="18">
    <location>
        <begin position="88"/>
        <end position="113"/>
    </location>
</feature>
<dbReference type="GO" id="GO:0005524">
    <property type="term" value="F:ATP binding"/>
    <property type="evidence" value="ECO:0007669"/>
    <property type="project" value="UniProtKB-UniRule"/>
</dbReference>
<dbReference type="InterPro" id="IPR027417">
    <property type="entry name" value="P-loop_NTPase"/>
</dbReference>
<dbReference type="Pfam" id="PF13491">
    <property type="entry name" value="FtsK_4TM"/>
    <property type="match status" value="1"/>
</dbReference>
<dbReference type="InterPro" id="IPR036388">
    <property type="entry name" value="WH-like_DNA-bd_sf"/>
</dbReference>
<feature type="domain" description="FtsK" evidence="19">
    <location>
        <begin position="684"/>
        <end position="876"/>
    </location>
</feature>
<evidence type="ECO:0000256" key="14">
    <source>
        <dbReference type="ARBA" id="ARBA00025923"/>
    </source>
</evidence>
<name>A0A1I7EXQ0_9FIRM</name>
<dbReference type="AlphaFoldDB" id="A0A1I7EXQ0"/>
<dbReference type="Pfam" id="PF01580">
    <property type="entry name" value="FtsK_SpoIIIE"/>
    <property type="match status" value="1"/>
</dbReference>
<sequence length="1028" mass="110998">MAKKKETKELDTKKQAGKKPAEGRKTTKTESPRETEKKEEIRAMQEKRQASKRMKDIIWGLVCIAVGAFIFASVQFHAAGVYGNQLGVILKGIFGAVGLFFPWYLILLGILFVTRMSNHVSKRTFAVSIVLLLLLCLMNSGRFLADADLAYDLRQFYTGGTKLENGGLFGMTLGTFLVNIIGKAGLYIFGILMIAISLLLLLNTKLSQFLVKVGNRREEKRIMKELREQMAREEEAKRRAEAARIRAGEFDRSMGITRKGENDPEGRQAGRSKPPKSGKKSSADTMPLEEFDYNDNIRIVIPEPPAPAADPVDRMPHDGNINTFLKSKDGQSLYGVGGQKSNVLDFLTDNDPFAESVPAAEGRGLDGAGSSAASGYGLDGEGPSASSAGYGLDGAGPSAPAGGFGLDGEGPSSPSQGYGLDNPTSAEPVSLSAEPDLPADSRTSSTSSAPEHRDLFGLSGDTTEDEVLDFRDFPDDRDGRLQKTREDAVRSGAGQENPEPEDGGNGRVAVSTYEGSRKKSVLDAGTAAATAGAAAAGLKKVLTGRETYRKPPVNLLDPPDQVDNSGLSEELHEKAVTLEHTLQSFNVDARVIQVTQGPAVTRYEIQPNTGVKVSKIVSLSNDIALNLRAKSIRIEAPIPGKAAVGIEVQNDKTNMVRIREVIDSPEFRDEKSKIAFAVGKDISGNNIVADLKGMPHLLIAGSTGSGKSVCINSIIASILYRADPDEVKLVLIDPKVVELGHYNGIPHLLIPVVTDPAKAAAALNWAVAEMTNRYKSFADENVRDLKSFNKKMKKEKRDDEIMSQVVIIIDELADLMMAAPSQVEESIARLAQMARAAGMHLIVATQRPSVDVITGLIKANIPSRIAFAVSSQIDSRTILDMGGAEKLVGKGDMLFNPLGRGKPLRVQGTFISDEEVNRIIEFVKDQNLKTGYNDEVMDTIENGPAGGGLGEDEDELLPEAIECVVQAGKASTSMLQRRFRIGYNHAASIMDMMEERGVIGPQDGSRPRKVLLTEDELESMKEETGSLL</sequence>
<dbReference type="GO" id="GO:0003677">
    <property type="term" value="F:DNA binding"/>
    <property type="evidence" value="ECO:0007669"/>
    <property type="project" value="UniProtKB-KW"/>
</dbReference>
<dbReference type="Pfam" id="PF17854">
    <property type="entry name" value="FtsK_alpha"/>
    <property type="match status" value="1"/>
</dbReference>
<dbReference type="Gene3D" id="1.10.10.10">
    <property type="entry name" value="Winged helix-like DNA-binding domain superfamily/Winged helix DNA-binding domain"/>
    <property type="match status" value="1"/>
</dbReference>
<feature type="transmembrane region" description="Helical" evidence="18">
    <location>
        <begin position="180"/>
        <end position="202"/>
    </location>
</feature>
<dbReference type="STRING" id="155865.SAMN05216515_10287"/>
<evidence type="ECO:0000256" key="18">
    <source>
        <dbReference type="SAM" id="Phobius"/>
    </source>
</evidence>
<evidence type="ECO:0000256" key="4">
    <source>
        <dbReference type="ARBA" id="ARBA00022618"/>
    </source>
</evidence>
<dbReference type="PANTHER" id="PTHR22683:SF41">
    <property type="entry name" value="DNA TRANSLOCASE FTSK"/>
    <property type="match status" value="1"/>
</dbReference>
<evidence type="ECO:0000256" key="5">
    <source>
        <dbReference type="ARBA" id="ARBA00022692"/>
    </source>
</evidence>
<dbReference type="PROSITE" id="PS50901">
    <property type="entry name" value="FTSK"/>
    <property type="match status" value="1"/>
</dbReference>
<dbReference type="Gene3D" id="3.40.50.300">
    <property type="entry name" value="P-loop containing nucleotide triphosphate hydrolases"/>
    <property type="match status" value="1"/>
</dbReference>
<keyword evidence="12" id="KW-0131">Cell cycle</keyword>
<evidence type="ECO:0000259" key="19">
    <source>
        <dbReference type="PROSITE" id="PS50901"/>
    </source>
</evidence>
<dbReference type="RefSeq" id="WP_143096007.1">
    <property type="nucleotide sequence ID" value="NZ_FOWF01000002.1"/>
</dbReference>
<keyword evidence="6 15" id="KW-0547">Nucleotide-binding</keyword>
<organism evidence="20 21">
    <name type="scientific">Eubacterium pyruvativorans</name>
    <dbReference type="NCBI Taxonomy" id="155865"/>
    <lineage>
        <taxon>Bacteria</taxon>
        <taxon>Bacillati</taxon>
        <taxon>Bacillota</taxon>
        <taxon>Clostridia</taxon>
        <taxon>Eubacteriales</taxon>
        <taxon>Eubacteriaceae</taxon>
        <taxon>Eubacterium</taxon>
    </lineage>
</organism>
<feature type="region of interest" description="Disordered" evidence="17">
    <location>
        <begin position="355"/>
        <end position="509"/>
    </location>
</feature>
<keyword evidence="9 18" id="KW-1133">Transmembrane helix</keyword>
<keyword evidence="11 18" id="KW-0472">Membrane</keyword>
<dbReference type="GO" id="GO:0007059">
    <property type="term" value="P:chromosome segregation"/>
    <property type="evidence" value="ECO:0007669"/>
    <property type="project" value="UniProtKB-KW"/>
</dbReference>
<dbReference type="SMART" id="SM00382">
    <property type="entry name" value="AAA"/>
    <property type="match status" value="1"/>
</dbReference>
<keyword evidence="4" id="KW-0132">Cell division</keyword>
<accession>A0A1I7EXQ0</accession>
<comment type="similarity">
    <text evidence="2">Belongs to the FtsK/SpoIIIE/SftA family.</text>
</comment>
<evidence type="ECO:0000313" key="20">
    <source>
        <dbReference type="EMBL" id="SFU28674.1"/>
    </source>
</evidence>
<evidence type="ECO:0000256" key="9">
    <source>
        <dbReference type="ARBA" id="ARBA00022989"/>
    </source>
</evidence>
<keyword evidence="21" id="KW-1185">Reference proteome</keyword>
<evidence type="ECO:0000256" key="2">
    <source>
        <dbReference type="ARBA" id="ARBA00006474"/>
    </source>
</evidence>
<keyword evidence="3" id="KW-1003">Cell membrane</keyword>
<keyword evidence="7" id="KW-0159">Chromosome partition</keyword>
<dbReference type="GO" id="GO:0051301">
    <property type="term" value="P:cell division"/>
    <property type="evidence" value="ECO:0007669"/>
    <property type="project" value="UniProtKB-KW"/>
</dbReference>
<evidence type="ECO:0000256" key="6">
    <source>
        <dbReference type="ARBA" id="ARBA00022741"/>
    </source>
</evidence>
<dbReference type="Proteomes" id="UP000198817">
    <property type="component" value="Unassembled WGS sequence"/>
</dbReference>
<dbReference type="GO" id="GO:0005886">
    <property type="term" value="C:plasma membrane"/>
    <property type="evidence" value="ECO:0007669"/>
    <property type="project" value="UniProtKB-SubCell"/>
</dbReference>
<evidence type="ECO:0000256" key="7">
    <source>
        <dbReference type="ARBA" id="ARBA00022829"/>
    </source>
</evidence>
<feature type="region of interest" description="Disordered" evidence="17">
    <location>
        <begin position="301"/>
        <end position="332"/>
    </location>
</feature>
<dbReference type="PANTHER" id="PTHR22683">
    <property type="entry name" value="SPORULATION PROTEIN RELATED"/>
    <property type="match status" value="1"/>
</dbReference>
<dbReference type="SMART" id="SM00843">
    <property type="entry name" value="Ftsk_gamma"/>
    <property type="match status" value="1"/>
</dbReference>
<proteinExistence type="inferred from homology"/>
<feature type="compositionally biased region" description="Basic and acidic residues" evidence="17">
    <location>
        <begin position="468"/>
        <end position="489"/>
    </location>
</feature>
<feature type="transmembrane region" description="Helical" evidence="18">
    <location>
        <begin position="57"/>
        <end position="76"/>
    </location>
</feature>
<evidence type="ECO:0000256" key="11">
    <source>
        <dbReference type="ARBA" id="ARBA00023136"/>
    </source>
</evidence>
<dbReference type="Pfam" id="PF09397">
    <property type="entry name" value="FtsK_gamma"/>
    <property type="match status" value="1"/>
</dbReference>
<evidence type="ECO:0000256" key="10">
    <source>
        <dbReference type="ARBA" id="ARBA00023125"/>
    </source>
</evidence>
<keyword evidence="5 18" id="KW-0812">Transmembrane</keyword>
<feature type="compositionally biased region" description="Polar residues" evidence="17">
    <location>
        <begin position="412"/>
        <end position="427"/>
    </location>
</feature>
<keyword evidence="8 15" id="KW-0067">ATP-binding</keyword>
<dbReference type="OrthoDB" id="9807790at2"/>
<evidence type="ECO:0000256" key="16">
    <source>
        <dbReference type="SAM" id="Coils"/>
    </source>
</evidence>
<dbReference type="InterPro" id="IPR003593">
    <property type="entry name" value="AAA+_ATPase"/>
</dbReference>
<protein>
    <submittedName>
        <fullName evidence="20">4TM region of DNA translocase FtsK/SpoIIIE</fullName>
    </submittedName>
</protein>
<keyword evidence="16" id="KW-0175">Coiled coil</keyword>
<gene>
    <name evidence="20" type="ORF">SAMN05216508_10186</name>
</gene>
<dbReference type="InterPro" id="IPR002543">
    <property type="entry name" value="FtsK_dom"/>
</dbReference>
<evidence type="ECO:0000256" key="15">
    <source>
        <dbReference type="PROSITE-ProRule" id="PRU00289"/>
    </source>
</evidence>
<comment type="subunit">
    <text evidence="14">Homohexamer. Forms a ring that surrounds DNA.</text>
</comment>
<evidence type="ECO:0000256" key="17">
    <source>
        <dbReference type="SAM" id="MobiDB-lite"/>
    </source>
</evidence>
<evidence type="ECO:0000256" key="1">
    <source>
        <dbReference type="ARBA" id="ARBA00004651"/>
    </source>
</evidence>
<feature type="compositionally biased region" description="Basic and acidic residues" evidence="17">
    <location>
        <begin position="253"/>
        <end position="268"/>
    </location>
</feature>
<keyword evidence="10" id="KW-0238">DNA-binding</keyword>
<dbReference type="InterPro" id="IPR018541">
    <property type="entry name" value="Ftsk_gamma"/>
</dbReference>